<dbReference type="SUPFAM" id="SSF54211">
    <property type="entry name" value="Ribosomal protein S5 domain 2-like"/>
    <property type="match status" value="1"/>
</dbReference>
<evidence type="ECO:0000256" key="1">
    <source>
        <dbReference type="ARBA" id="ARBA00022741"/>
    </source>
</evidence>
<dbReference type="Proteomes" id="UP001293593">
    <property type="component" value="Unassembled WGS sequence"/>
</dbReference>
<sequence length="126" mass="14263">MAKHEDLAVPIFDSLELVYGRGYLLEEGRLHFDNLKSKFQKVFRHPPEVFARSPGRVNSIGEHIDCEGYSVLSMAIRKKEVDNNLRISQRKKLDKLHVNLKGILAPIRRNGSGNLCYGQGWICGAS</sequence>
<keyword evidence="1" id="KW-0547">Nucleotide-binding</keyword>
<dbReference type="GO" id="GO:0004335">
    <property type="term" value="F:galactokinase activity"/>
    <property type="evidence" value="ECO:0007669"/>
    <property type="project" value="TreeGrafter"/>
</dbReference>
<dbReference type="Pfam" id="PF10509">
    <property type="entry name" value="GalKase_gal_bdg"/>
    <property type="match status" value="1"/>
</dbReference>
<evidence type="ECO:0000256" key="2">
    <source>
        <dbReference type="ARBA" id="ARBA00022840"/>
    </source>
</evidence>
<evidence type="ECO:0000313" key="4">
    <source>
        <dbReference type="EMBL" id="KAK4261081.1"/>
    </source>
</evidence>
<keyword evidence="5" id="KW-1185">Reference proteome</keyword>
<name>A0AAE1IZR3_9FABA</name>
<evidence type="ECO:0000259" key="3">
    <source>
        <dbReference type="Pfam" id="PF10509"/>
    </source>
</evidence>
<dbReference type="GO" id="GO:0005829">
    <property type="term" value="C:cytosol"/>
    <property type="evidence" value="ECO:0007669"/>
    <property type="project" value="TreeGrafter"/>
</dbReference>
<dbReference type="InterPro" id="IPR014721">
    <property type="entry name" value="Ribsml_uS5_D2-typ_fold_subgr"/>
</dbReference>
<dbReference type="PANTHER" id="PTHR10457">
    <property type="entry name" value="MEVALONATE KINASE/GALACTOKINASE"/>
    <property type="match status" value="1"/>
</dbReference>
<dbReference type="InterPro" id="IPR020568">
    <property type="entry name" value="Ribosomal_Su5_D2-typ_SF"/>
</dbReference>
<organism evidence="4 5">
    <name type="scientific">Acacia crassicarpa</name>
    <name type="common">northern wattle</name>
    <dbReference type="NCBI Taxonomy" id="499986"/>
    <lineage>
        <taxon>Eukaryota</taxon>
        <taxon>Viridiplantae</taxon>
        <taxon>Streptophyta</taxon>
        <taxon>Embryophyta</taxon>
        <taxon>Tracheophyta</taxon>
        <taxon>Spermatophyta</taxon>
        <taxon>Magnoliopsida</taxon>
        <taxon>eudicotyledons</taxon>
        <taxon>Gunneridae</taxon>
        <taxon>Pentapetalae</taxon>
        <taxon>rosids</taxon>
        <taxon>fabids</taxon>
        <taxon>Fabales</taxon>
        <taxon>Fabaceae</taxon>
        <taxon>Caesalpinioideae</taxon>
        <taxon>mimosoid clade</taxon>
        <taxon>Acacieae</taxon>
        <taxon>Acacia</taxon>
    </lineage>
</organism>
<dbReference type="GO" id="GO:0006012">
    <property type="term" value="P:galactose metabolic process"/>
    <property type="evidence" value="ECO:0007669"/>
    <property type="project" value="TreeGrafter"/>
</dbReference>
<dbReference type="EMBL" id="JAWXYG010000010">
    <property type="protein sequence ID" value="KAK4261081.1"/>
    <property type="molecule type" value="Genomic_DNA"/>
</dbReference>
<dbReference type="Gene3D" id="3.30.230.10">
    <property type="match status" value="1"/>
</dbReference>
<protein>
    <recommendedName>
        <fullName evidence="3">Galactokinase N-terminal domain-containing protein</fullName>
    </recommendedName>
</protein>
<proteinExistence type="predicted"/>
<accession>A0AAE1IZR3</accession>
<dbReference type="PANTHER" id="PTHR10457:SF7">
    <property type="entry name" value="GALACTOKINASE-RELATED"/>
    <property type="match status" value="1"/>
</dbReference>
<gene>
    <name evidence="4" type="ORF">QN277_004131</name>
</gene>
<reference evidence="4" key="1">
    <citation type="submission" date="2023-10" db="EMBL/GenBank/DDBJ databases">
        <title>Chromosome-level genome of the transformable northern wattle, Acacia crassicarpa.</title>
        <authorList>
            <person name="Massaro I."/>
            <person name="Sinha N.R."/>
            <person name="Poethig S."/>
            <person name="Leichty A.R."/>
        </authorList>
    </citation>
    <scope>NUCLEOTIDE SEQUENCE</scope>
    <source>
        <strain evidence="4">Acra3RX</strain>
        <tissue evidence="4">Leaf</tissue>
    </source>
</reference>
<evidence type="ECO:0000313" key="5">
    <source>
        <dbReference type="Proteomes" id="UP001293593"/>
    </source>
</evidence>
<keyword evidence="2" id="KW-0067">ATP-binding</keyword>
<dbReference type="GO" id="GO:0005524">
    <property type="term" value="F:ATP binding"/>
    <property type="evidence" value="ECO:0007669"/>
    <property type="project" value="UniProtKB-KW"/>
</dbReference>
<feature type="domain" description="Galactokinase N-terminal" evidence="3">
    <location>
        <begin position="38"/>
        <end position="78"/>
    </location>
</feature>
<dbReference type="AlphaFoldDB" id="A0AAE1IZR3"/>
<dbReference type="InterPro" id="IPR019539">
    <property type="entry name" value="GalKase_N"/>
</dbReference>
<comment type="caution">
    <text evidence="4">The sequence shown here is derived from an EMBL/GenBank/DDBJ whole genome shotgun (WGS) entry which is preliminary data.</text>
</comment>